<evidence type="ECO:0000256" key="1">
    <source>
        <dbReference type="ARBA" id="ARBA00022691"/>
    </source>
</evidence>
<dbReference type="SFLD" id="SFLDG01067">
    <property type="entry name" value="SPASM/twitch_domain_containing"/>
    <property type="match status" value="1"/>
</dbReference>
<dbReference type="Gene3D" id="3.20.20.70">
    <property type="entry name" value="Aldolase class I"/>
    <property type="match status" value="1"/>
</dbReference>
<evidence type="ECO:0000313" key="6">
    <source>
        <dbReference type="EMBL" id="KKN26567.1"/>
    </source>
</evidence>
<keyword evidence="4" id="KW-0411">Iron-sulfur</keyword>
<dbReference type="SUPFAM" id="SSF102114">
    <property type="entry name" value="Radical SAM enzymes"/>
    <property type="match status" value="1"/>
</dbReference>
<dbReference type="InterPro" id="IPR007197">
    <property type="entry name" value="rSAM"/>
</dbReference>
<evidence type="ECO:0000259" key="5">
    <source>
        <dbReference type="Pfam" id="PF04055"/>
    </source>
</evidence>
<evidence type="ECO:0000256" key="3">
    <source>
        <dbReference type="ARBA" id="ARBA00023004"/>
    </source>
</evidence>
<keyword evidence="3" id="KW-0408">Iron</keyword>
<dbReference type="InterPro" id="IPR013785">
    <property type="entry name" value="Aldolase_TIM"/>
</dbReference>
<keyword evidence="1" id="KW-0949">S-adenosyl-L-methionine</keyword>
<comment type="caution">
    <text evidence="6">The sequence shown here is derived from an EMBL/GenBank/DDBJ whole genome shotgun (WGS) entry which is preliminary data.</text>
</comment>
<dbReference type="GO" id="GO:0046872">
    <property type="term" value="F:metal ion binding"/>
    <property type="evidence" value="ECO:0007669"/>
    <property type="project" value="UniProtKB-KW"/>
</dbReference>
<name>A0A0F9PPQ3_9ZZZZ</name>
<sequence length="211" mass="23136">MYIQITTRCNMACEHCGYDCGVDGDDMDIETFKAAIKYDDDTICIGGGEPTIHPKFWEFIGLALRSNAEYIWLATNGKKTDTALALAGLAKRGAIGCALSLDNYHDPIDDKVVEAFKATKHILGIGDMDSREIRNVTSKEINSGRCDFGTEGCICEDLVCEPNGNVKACGCQDAPLFGNINGKVVIPDDYNRECFKLDLSMRRALEVFNNG</sequence>
<dbReference type="AlphaFoldDB" id="A0A0F9PPQ3"/>
<dbReference type="InterPro" id="IPR058240">
    <property type="entry name" value="rSAM_sf"/>
</dbReference>
<dbReference type="InterPro" id="IPR050377">
    <property type="entry name" value="Radical_SAM_PqqE_MftC-like"/>
</dbReference>
<evidence type="ECO:0000256" key="4">
    <source>
        <dbReference type="ARBA" id="ARBA00023014"/>
    </source>
</evidence>
<dbReference type="CDD" id="cd01335">
    <property type="entry name" value="Radical_SAM"/>
    <property type="match status" value="1"/>
</dbReference>
<dbReference type="GO" id="GO:0051536">
    <property type="term" value="F:iron-sulfur cluster binding"/>
    <property type="evidence" value="ECO:0007669"/>
    <property type="project" value="UniProtKB-KW"/>
</dbReference>
<organism evidence="6">
    <name type="scientific">marine sediment metagenome</name>
    <dbReference type="NCBI Taxonomy" id="412755"/>
    <lineage>
        <taxon>unclassified sequences</taxon>
        <taxon>metagenomes</taxon>
        <taxon>ecological metagenomes</taxon>
    </lineage>
</organism>
<dbReference type="PANTHER" id="PTHR11228:SF7">
    <property type="entry name" value="PQQA PEPTIDE CYCLASE"/>
    <property type="match status" value="1"/>
</dbReference>
<dbReference type="PANTHER" id="PTHR11228">
    <property type="entry name" value="RADICAL SAM DOMAIN PROTEIN"/>
    <property type="match status" value="1"/>
</dbReference>
<evidence type="ECO:0000256" key="2">
    <source>
        <dbReference type="ARBA" id="ARBA00022723"/>
    </source>
</evidence>
<proteinExistence type="predicted"/>
<protein>
    <recommendedName>
        <fullName evidence="5">Radical SAM core domain-containing protein</fullName>
    </recommendedName>
</protein>
<dbReference type="EMBL" id="LAZR01002709">
    <property type="protein sequence ID" value="KKN26567.1"/>
    <property type="molecule type" value="Genomic_DNA"/>
</dbReference>
<keyword evidence="2" id="KW-0479">Metal-binding</keyword>
<accession>A0A0F9PPQ3</accession>
<gene>
    <name evidence="6" type="ORF">LCGC14_0873350</name>
</gene>
<reference evidence="6" key="1">
    <citation type="journal article" date="2015" name="Nature">
        <title>Complex archaea that bridge the gap between prokaryotes and eukaryotes.</title>
        <authorList>
            <person name="Spang A."/>
            <person name="Saw J.H."/>
            <person name="Jorgensen S.L."/>
            <person name="Zaremba-Niedzwiedzka K."/>
            <person name="Martijn J."/>
            <person name="Lind A.E."/>
            <person name="van Eijk R."/>
            <person name="Schleper C."/>
            <person name="Guy L."/>
            <person name="Ettema T.J."/>
        </authorList>
    </citation>
    <scope>NUCLEOTIDE SEQUENCE</scope>
</reference>
<dbReference type="Pfam" id="PF04055">
    <property type="entry name" value="Radical_SAM"/>
    <property type="match status" value="1"/>
</dbReference>
<dbReference type="GO" id="GO:0003824">
    <property type="term" value="F:catalytic activity"/>
    <property type="evidence" value="ECO:0007669"/>
    <property type="project" value="InterPro"/>
</dbReference>
<dbReference type="SFLD" id="SFLDS00029">
    <property type="entry name" value="Radical_SAM"/>
    <property type="match status" value="1"/>
</dbReference>
<feature type="domain" description="Radical SAM core" evidence="5">
    <location>
        <begin position="3"/>
        <end position="110"/>
    </location>
</feature>